<name>A0AAV4DX63_9GAST</name>
<evidence type="ECO:0000313" key="1">
    <source>
        <dbReference type="EMBL" id="GFO48605.1"/>
    </source>
</evidence>
<keyword evidence="2" id="KW-1185">Reference proteome</keyword>
<proteinExistence type="predicted"/>
<dbReference type="Proteomes" id="UP000735302">
    <property type="component" value="Unassembled WGS sequence"/>
</dbReference>
<sequence>MLIVCPFQNDLRQDPWQAMVTSDGGLEPDHIEYKAGSLAILPPMPLRFIWTKCLSHLGAGEYERLGVDNVSLLYDVYGIINGGEKMIMTLNFAPLPATFGTSLCLPARQRIAVGWIYDLCGLKPYPEVMCILPMFLLCSNYNADRVTMSPSSNPS</sequence>
<accession>A0AAV4DX63</accession>
<protein>
    <submittedName>
        <fullName evidence="1">Uncharacterized protein</fullName>
    </submittedName>
</protein>
<comment type="caution">
    <text evidence="1">The sequence shown here is derived from an EMBL/GenBank/DDBJ whole genome shotgun (WGS) entry which is preliminary data.</text>
</comment>
<organism evidence="1 2">
    <name type="scientific">Plakobranchus ocellatus</name>
    <dbReference type="NCBI Taxonomy" id="259542"/>
    <lineage>
        <taxon>Eukaryota</taxon>
        <taxon>Metazoa</taxon>
        <taxon>Spiralia</taxon>
        <taxon>Lophotrochozoa</taxon>
        <taxon>Mollusca</taxon>
        <taxon>Gastropoda</taxon>
        <taxon>Heterobranchia</taxon>
        <taxon>Euthyneura</taxon>
        <taxon>Panpulmonata</taxon>
        <taxon>Sacoglossa</taxon>
        <taxon>Placobranchoidea</taxon>
        <taxon>Plakobranchidae</taxon>
        <taxon>Plakobranchus</taxon>
    </lineage>
</organism>
<reference evidence="1 2" key="1">
    <citation type="journal article" date="2021" name="Elife">
        <title>Chloroplast acquisition without the gene transfer in kleptoplastic sea slugs, Plakobranchus ocellatus.</title>
        <authorList>
            <person name="Maeda T."/>
            <person name="Takahashi S."/>
            <person name="Yoshida T."/>
            <person name="Shimamura S."/>
            <person name="Takaki Y."/>
            <person name="Nagai Y."/>
            <person name="Toyoda A."/>
            <person name="Suzuki Y."/>
            <person name="Arimoto A."/>
            <person name="Ishii H."/>
            <person name="Satoh N."/>
            <person name="Nishiyama T."/>
            <person name="Hasebe M."/>
            <person name="Maruyama T."/>
            <person name="Minagawa J."/>
            <person name="Obokata J."/>
            <person name="Shigenobu S."/>
        </authorList>
    </citation>
    <scope>NUCLEOTIDE SEQUENCE [LARGE SCALE GENOMIC DNA]</scope>
</reference>
<gene>
    <name evidence="1" type="ORF">PoB_007511000</name>
</gene>
<dbReference type="AlphaFoldDB" id="A0AAV4DX63"/>
<evidence type="ECO:0000313" key="2">
    <source>
        <dbReference type="Proteomes" id="UP000735302"/>
    </source>
</evidence>
<dbReference type="EMBL" id="BLXT01008438">
    <property type="protein sequence ID" value="GFO48605.1"/>
    <property type="molecule type" value="Genomic_DNA"/>
</dbReference>